<gene>
    <name evidence="3" type="primary">yidD</name>
    <name evidence="3" type="ORF">G0Q06_06625</name>
</gene>
<evidence type="ECO:0000256" key="1">
    <source>
        <dbReference type="HAMAP-Rule" id="MF_00386"/>
    </source>
</evidence>
<dbReference type="SMART" id="SM01234">
    <property type="entry name" value="Haemolytic"/>
    <property type="match status" value="1"/>
</dbReference>
<keyword evidence="4" id="KW-1185">Reference proteome</keyword>
<comment type="caution">
    <text evidence="3">The sequence shown here is derived from an EMBL/GenBank/DDBJ whole genome shotgun (WGS) entry which is preliminary data.</text>
</comment>
<dbReference type="EMBL" id="JAAGNX010000002">
    <property type="protein sequence ID" value="NDV62116.1"/>
    <property type="molecule type" value="Genomic_DNA"/>
</dbReference>
<proteinExistence type="inferred from homology"/>
<organism evidence="3 4">
    <name type="scientific">Oceanipulchritudo coccoides</name>
    <dbReference type="NCBI Taxonomy" id="2706888"/>
    <lineage>
        <taxon>Bacteria</taxon>
        <taxon>Pseudomonadati</taxon>
        <taxon>Verrucomicrobiota</taxon>
        <taxon>Opitutia</taxon>
        <taxon>Puniceicoccales</taxon>
        <taxon>Oceanipulchritudinaceae</taxon>
        <taxon>Oceanipulchritudo</taxon>
    </lineage>
</organism>
<dbReference type="NCBIfam" id="TIGR00278">
    <property type="entry name" value="membrane protein insertion efficiency factor YidD"/>
    <property type="match status" value="1"/>
</dbReference>
<dbReference type="Pfam" id="PF01809">
    <property type="entry name" value="YidD"/>
    <property type="match status" value="1"/>
</dbReference>
<accession>A0A6B2M173</accession>
<evidence type="ECO:0000313" key="4">
    <source>
        <dbReference type="Proteomes" id="UP000478417"/>
    </source>
</evidence>
<protein>
    <recommendedName>
        <fullName evidence="1">Putative membrane protein insertion efficiency factor</fullName>
    </recommendedName>
</protein>
<reference evidence="3 4" key="1">
    <citation type="submission" date="2020-02" db="EMBL/GenBank/DDBJ databases">
        <title>Albibacoteraceae fam. nov., the first described family within the subdivision 4 Verrucomicrobia.</title>
        <authorList>
            <person name="Xi F."/>
        </authorList>
    </citation>
    <scope>NUCLEOTIDE SEQUENCE [LARGE SCALE GENOMIC DNA]</scope>
    <source>
        <strain evidence="3 4">CK1056</strain>
    </source>
</reference>
<dbReference type="HAMAP" id="MF_00386">
    <property type="entry name" value="UPF0161_YidD"/>
    <property type="match status" value="1"/>
</dbReference>
<dbReference type="PANTHER" id="PTHR33383">
    <property type="entry name" value="MEMBRANE PROTEIN INSERTION EFFICIENCY FACTOR-RELATED"/>
    <property type="match status" value="1"/>
</dbReference>
<comment type="function">
    <text evidence="1">Could be involved in insertion of integral membrane proteins into the membrane.</text>
</comment>
<name>A0A6B2M173_9BACT</name>
<dbReference type="GO" id="GO:0005886">
    <property type="term" value="C:plasma membrane"/>
    <property type="evidence" value="ECO:0007669"/>
    <property type="project" value="UniProtKB-SubCell"/>
</dbReference>
<feature type="region of interest" description="Disordered" evidence="2">
    <location>
        <begin position="87"/>
        <end position="112"/>
    </location>
</feature>
<feature type="compositionally biased region" description="Polar residues" evidence="2">
    <location>
        <begin position="87"/>
        <end position="106"/>
    </location>
</feature>
<dbReference type="AlphaFoldDB" id="A0A6B2M173"/>
<sequence length="112" mass="12336">MKNLLRIAFTGVLLAVLYIYKYAISPVLHMVAPGSGCRFTPTCSEYAIEAMRSHGPFRGGWLALRRIAKCHPWGGHGYDPVPNSCSCTSHPDPQHPSPFNKSQKARNAQLGK</sequence>
<evidence type="ECO:0000313" key="3">
    <source>
        <dbReference type="EMBL" id="NDV62116.1"/>
    </source>
</evidence>
<dbReference type="InterPro" id="IPR002696">
    <property type="entry name" value="Membr_insert_effic_factor_YidD"/>
</dbReference>
<comment type="subcellular location">
    <subcellularLocation>
        <location evidence="1">Cell membrane</location>
        <topology evidence="1">Peripheral membrane protein</topology>
        <orientation evidence="1">Cytoplasmic side</orientation>
    </subcellularLocation>
</comment>
<keyword evidence="1" id="KW-1003">Cell membrane</keyword>
<evidence type="ECO:0000256" key="2">
    <source>
        <dbReference type="SAM" id="MobiDB-lite"/>
    </source>
</evidence>
<comment type="similarity">
    <text evidence="1">Belongs to the UPF0161 family.</text>
</comment>
<dbReference type="Proteomes" id="UP000478417">
    <property type="component" value="Unassembled WGS sequence"/>
</dbReference>
<dbReference type="PANTHER" id="PTHR33383:SF1">
    <property type="entry name" value="MEMBRANE PROTEIN INSERTION EFFICIENCY FACTOR-RELATED"/>
    <property type="match status" value="1"/>
</dbReference>
<keyword evidence="1" id="KW-0472">Membrane</keyword>